<dbReference type="Proteomes" id="UP000027135">
    <property type="component" value="Unassembled WGS sequence"/>
</dbReference>
<gene>
    <name evidence="3" type="ORF">L798_12410</name>
</gene>
<dbReference type="InterPro" id="IPR003593">
    <property type="entry name" value="AAA+_ATPase"/>
</dbReference>
<reference evidence="3 4" key="1">
    <citation type="journal article" date="2014" name="Nat. Commun.">
        <title>Molecular traces of alternative social organization in a termite genome.</title>
        <authorList>
            <person name="Terrapon N."/>
            <person name="Li C."/>
            <person name="Robertson H.M."/>
            <person name="Ji L."/>
            <person name="Meng X."/>
            <person name="Booth W."/>
            <person name="Chen Z."/>
            <person name="Childers C.P."/>
            <person name="Glastad K.M."/>
            <person name="Gokhale K."/>
            <person name="Gowin J."/>
            <person name="Gronenberg W."/>
            <person name="Hermansen R.A."/>
            <person name="Hu H."/>
            <person name="Hunt B.G."/>
            <person name="Huylmans A.K."/>
            <person name="Khalil S.M."/>
            <person name="Mitchell R.D."/>
            <person name="Munoz-Torres M.C."/>
            <person name="Mustard J.A."/>
            <person name="Pan H."/>
            <person name="Reese J.T."/>
            <person name="Scharf M.E."/>
            <person name="Sun F."/>
            <person name="Vogel H."/>
            <person name="Xiao J."/>
            <person name="Yang W."/>
            <person name="Yang Z."/>
            <person name="Yang Z."/>
            <person name="Zhou J."/>
            <person name="Zhu J."/>
            <person name="Brent C.S."/>
            <person name="Elsik C.G."/>
            <person name="Goodisman M.A."/>
            <person name="Liberles D.A."/>
            <person name="Roe R.M."/>
            <person name="Vargo E.L."/>
            <person name="Vilcinskas A."/>
            <person name="Wang J."/>
            <person name="Bornberg-Bauer E."/>
            <person name="Korb J."/>
            <person name="Zhang G."/>
            <person name="Liebig J."/>
        </authorList>
    </citation>
    <scope>NUCLEOTIDE SEQUENCE [LARGE SCALE GENOMIC DNA]</scope>
    <source>
        <tissue evidence="3">Whole organism</tissue>
    </source>
</reference>
<dbReference type="Pfam" id="PF13087">
    <property type="entry name" value="AAA_12"/>
    <property type="match status" value="1"/>
</dbReference>
<name>A0A067RIB5_ZOONE</name>
<dbReference type="EMBL" id="KK852458">
    <property type="protein sequence ID" value="KDR23586.1"/>
    <property type="molecule type" value="Genomic_DNA"/>
</dbReference>
<dbReference type="GO" id="GO:0031380">
    <property type="term" value="C:nuclear RNA-directed RNA polymerase complex"/>
    <property type="evidence" value="ECO:0007669"/>
    <property type="project" value="TreeGrafter"/>
</dbReference>
<feature type="region of interest" description="Disordered" evidence="1">
    <location>
        <begin position="131"/>
        <end position="214"/>
    </location>
</feature>
<dbReference type="GO" id="GO:0031048">
    <property type="term" value="P:regulatory ncRNA-mediated heterochromatin formation"/>
    <property type="evidence" value="ECO:0007669"/>
    <property type="project" value="TreeGrafter"/>
</dbReference>
<keyword evidence="4" id="KW-1185">Reference proteome</keyword>
<dbReference type="PANTHER" id="PTHR10887">
    <property type="entry name" value="DNA2/NAM7 HELICASE FAMILY"/>
    <property type="match status" value="1"/>
</dbReference>
<dbReference type="SUPFAM" id="SSF52540">
    <property type="entry name" value="P-loop containing nucleoside triphosphate hydrolases"/>
    <property type="match status" value="1"/>
</dbReference>
<dbReference type="CDD" id="cd18808">
    <property type="entry name" value="SF1_C_Upf1"/>
    <property type="match status" value="1"/>
</dbReference>
<feature type="compositionally biased region" description="Basic and acidic residues" evidence="1">
    <location>
        <begin position="131"/>
        <end position="159"/>
    </location>
</feature>
<dbReference type="eggNOG" id="KOG1807">
    <property type="taxonomic scope" value="Eukaryota"/>
</dbReference>
<feature type="compositionally biased region" description="Polar residues" evidence="1">
    <location>
        <begin position="201"/>
        <end position="214"/>
    </location>
</feature>
<dbReference type="Gene3D" id="3.40.50.300">
    <property type="entry name" value="P-loop containing nucleotide triphosphate hydrolases"/>
    <property type="match status" value="3"/>
</dbReference>
<dbReference type="InterPro" id="IPR047187">
    <property type="entry name" value="SF1_C_Upf1"/>
</dbReference>
<feature type="compositionally biased region" description="Basic and acidic residues" evidence="1">
    <location>
        <begin position="50"/>
        <end position="72"/>
    </location>
</feature>
<evidence type="ECO:0000259" key="2">
    <source>
        <dbReference type="SMART" id="SM00382"/>
    </source>
</evidence>
<dbReference type="PANTHER" id="PTHR10887:SF341">
    <property type="entry name" value="NFX1-TYPE ZINC FINGER-CONTAINING PROTEIN 1"/>
    <property type="match status" value="1"/>
</dbReference>
<dbReference type="InterPro" id="IPR041679">
    <property type="entry name" value="DNA2/NAM7-like_C"/>
</dbReference>
<proteinExistence type="predicted"/>
<accession>A0A067RIB5</accession>
<feature type="region of interest" description="Disordered" evidence="1">
    <location>
        <begin position="17"/>
        <end position="87"/>
    </location>
</feature>
<feature type="domain" description="AAA+ ATPase" evidence="2">
    <location>
        <begin position="551"/>
        <end position="1018"/>
    </location>
</feature>
<evidence type="ECO:0000313" key="4">
    <source>
        <dbReference type="Proteomes" id="UP000027135"/>
    </source>
</evidence>
<sequence length="1197" mass="135352">MTLEYFCFSVTMTDNQNKEDRKVKRNHHQSQSHDSRSRRASTTSQHRVWRRSDSEVRTHQEIIPPRHGETKNKVWRSSSENRAHKGVTSPGIKVLQYGGLHRELKDKTHKRGAFLEPDELKNRAVQCGAQDKTHKEVACTEPRTLQDRQRQSRSVDRTHQGGTFPGPKSSQYRLGQSICEASIHKSGRNPGTGVSRHRLGQSGSENGTFQSKEVPNTNDRRVTVAVVMKLLAQRYGGYVGTKEAAELVQICKPEFLHEIEVFVSSSAPDTDFLSDFATFCLSTFKSLPSSICTQFQNALIISLQIVEISGDAALKDRFTRLQAKLAEHMHKLEELDARFTKQNFRSVPVLPLQADAFQSSSGGAEVTVTSVEQRYLSVLFFSLYEAFMGRIRDGIRSFRDSENAAIKLKCNMRFFRDVQFMSPVVVDDRLCLATSLAPLDHLTTGTLVCFSCNGFRSLLFATVVRADSQIVVWLFGNFVLRQLFEQKYVMADSGLFAEPSVSVLLSLQQLQVVPLKQYLVEGATVIVHKHQIQEQSDLDSWQHEAFSSALTHELCVVLGHPGSGKTYVGCTVARNSRPPVLVICKSHSGLDFFLRQLAPLSVARLSDRTKHEHNQQRRKLCEQKNVMWKHLRTLELDLALLARNDGVVSLSSLRESGVVCDAHFWSFTRLPNINSVFYSWLIDEAKPSDAQPIPHSHVSFSGISPLSEHTVLSAVQSSLRWAERLENVERQRSDVTTNIRKLQEQWGSGEDVTQETHIQRKLYRLLAFKLQRLRTRLTGTLPSDRLRTCRDVWQLKPDERWGLYFAWVTSLRARLLDKMSYLQAQLILEDRKLKLADQLIDLQIAQQRAVVGVTAEEATKLRSLLEKLAPKTVIVDEATNITEAQLVTCLPQSCQRIVLLGEPRAVQDAASLQKAHLPHLHSLVYRLVEKGIPISELKSQHRMQSQVARVIVPTLYPGLEDHSSVINISKVKGVNQNVFFVTHEHLGVKVGNVSDYQNLHEADFLLALCHHLVLQGYNTQDITILTTYPSQQQYLQKECESSLLMQGVQVLLVEDFRGQECKIVLVSTVHQEGSRPSTAEYISVMLTRAQEGLYVISNLQQLAKSNTVWHLVQKSLEKSDVVGLQLLLRCQVHPDELTAVSSASDFSQIPEGGCMLPCNYTLKCGHTCHKQCHISDLQHDSYQCKQHQQEHTWLPTT</sequence>
<dbReference type="AlphaFoldDB" id="A0A067RIB5"/>
<dbReference type="InterPro" id="IPR027417">
    <property type="entry name" value="P-loop_NTPase"/>
</dbReference>
<organism evidence="3 4">
    <name type="scientific">Zootermopsis nevadensis</name>
    <name type="common">Dampwood termite</name>
    <dbReference type="NCBI Taxonomy" id="136037"/>
    <lineage>
        <taxon>Eukaryota</taxon>
        <taxon>Metazoa</taxon>
        <taxon>Ecdysozoa</taxon>
        <taxon>Arthropoda</taxon>
        <taxon>Hexapoda</taxon>
        <taxon>Insecta</taxon>
        <taxon>Pterygota</taxon>
        <taxon>Neoptera</taxon>
        <taxon>Polyneoptera</taxon>
        <taxon>Dictyoptera</taxon>
        <taxon>Blattodea</taxon>
        <taxon>Blattoidea</taxon>
        <taxon>Termitoidae</taxon>
        <taxon>Termopsidae</taxon>
        <taxon>Zootermopsis</taxon>
    </lineage>
</organism>
<protein>
    <submittedName>
        <fullName evidence="3">NFX1-type zinc finger-containing protein 1</fullName>
    </submittedName>
</protein>
<evidence type="ECO:0000313" key="3">
    <source>
        <dbReference type="EMBL" id="KDR23586.1"/>
    </source>
</evidence>
<dbReference type="InParanoid" id="A0A067RIB5"/>
<dbReference type="FunCoup" id="A0A067RIB5">
    <property type="interactions" value="3"/>
</dbReference>
<evidence type="ECO:0000256" key="1">
    <source>
        <dbReference type="SAM" id="MobiDB-lite"/>
    </source>
</evidence>
<dbReference type="InterPro" id="IPR045055">
    <property type="entry name" value="DNA2/NAM7-like"/>
</dbReference>
<dbReference type="SMART" id="SM00382">
    <property type="entry name" value="AAA"/>
    <property type="match status" value="1"/>
</dbReference>